<dbReference type="NCBIfam" id="TIGR03901">
    <property type="entry name" value="MYXO-CTERM"/>
    <property type="match status" value="1"/>
</dbReference>
<dbReference type="Proteomes" id="UP000467385">
    <property type="component" value="Chromosome"/>
</dbReference>
<dbReference type="NCBIfam" id="TIGR01167">
    <property type="entry name" value="LPXTG_anchor"/>
    <property type="match status" value="1"/>
</dbReference>
<organism evidence="1 2">
    <name type="scientific">Mycobacterium conspicuum</name>
    <dbReference type="NCBI Taxonomy" id="44010"/>
    <lineage>
        <taxon>Bacteria</taxon>
        <taxon>Bacillati</taxon>
        <taxon>Actinomycetota</taxon>
        <taxon>Actinomycetes</taxon>
        <taxon>Mycobacteriales</taxon>
        <taxon>Mycobacteriaceae</taxon>
        <taxon>Mycobacterium</taxon>
    </lineage>
</organism>
<protein>
    <submittedName>
        <fullName evidence="1">Uncharacterized protein</fullName>
    </submittedName>
</protein>
<sequence length="96" mass="9375">MRRTIAVISATGALLFGGAGVANATVQAATAPAPTTTTLADNTNTTTNDQPSDNSGLWGLLGLLGLGGLAGLRRRKDAHAGVGVAPPTANPGRGAV</sequence>
<dbReference type="InterPro" id="IPR024038">
    <property type="entry name" value="MYXO-CTERM"/>
</dbReference>
<dbReference type="AlphaFoldDB" id="A0A1X1THC4"/>
<gene>
    <name evidence="1" type="ORF">MCNS_12360</name>
</gene>
<keyword evidence="2" id="KW-1185">Reference proteome</keyword>
<name>A0A1X1THC4_9MYCO</name>
<proteinExistence type="predicted"/>
<dbReference type="EMBL" id="AP022613">
    <property type="protein sequence ID" value="BBZ38173.1"/>
    <property type="molecule type" value="Genomic_DNA"/>
</dbReference>
<dbReference type="NCBIfam" id="NF041742">
    <property type="entry name" value="WGxxGxxG_fam"/>
    <property type="match status" value="1"/>
</dbReference>
<reference evidence="1 2" key="1">
    <citation type="journal article" date="2019" name="Emerg. Microbes Infect.">
        <title>Comprehensive subspecies identification of 175 nontuberculous mycobacteria species based on 7547 genomic profiles.</title>
        <authorList>
            <person name="Matsumoto Y."/>
            <person name="Kinjo T."/>
            <person name="Motooka D."/>
            <person name="Nabeya D."/>
            <person name="Jung N."/>
            <person name="Uechi K."/>
            <person name="Horii T."/>
            <person name="Iida T."/>
            <person name="Fujita J."/>
            <person name="Nakamura S."/>
        </authorList>
    </citation>
    <scope>NUCLEOTIDE SEQUENCE [LARGE SCALE GENOMIC DNA]</scope>
    <source>
        <strain evidence="1 2">JCM 14738</strain>
    </source>
</reference>
<accession>A0A1X1THC4</accession>
<dbReference type="RefSeq" id="WP_085232321.1">
    <property type="nucleotide sequence ID" value="NZ_AP022613.1"/>
</dbReference>
<evidence type="ECO:0000313" key="2">
    <source>
        <dbReference type="Proteomes" id="UP000467385"/>
    </source>
</evidence>
<evidence type="ECO:0000313" key="1">
    <source>
        <dbReference type="EMBL" id="BBZ38173.1"/>
    </source>
</evidence>